<evidence type="ECO:0000256" key="4">
    <source>
        <dbReference type="ARBA" id="ARBA00023157"/>
    </source>
</evidence>
<dbReference type="SUPFAM" id="SSF53807">
    <property type="entry name" value="Helical backbone' metal receptor"/>
    <property type="match status" value="1"/>
</dbReference>
<dbReference type="PROSITE" id="PS50983">
    <property type="entry name" value="FE_B12_PBP"/>
    <property type="match status" value="1"/>
</dbReference>
<dbReference type="InterPro" id="IPR023544">
    <property type="entry name" value="ABC_transptr_vit_B12-bd"/>
</dbReference>
<comment type="caution">
    <text evidence="5">Lacks conserved residue(s) required for the propagation of feature annotation.</text>
</comment>
<evidence type="ECO:0000313" key="7">
    <source>
        <dbReference type="EMBL" id="SON50610.1"/>
    </source>
</evidence>
<dbReference type="GO" id="GO:0015889">
    <property type="term" value="P:cobalamin transport"/>
    <property type="evidence" value="ECO:0007669"/>
    <property type="project" value="UniProtKB-UniRule"/>
</dbReference>
<comment type="subcellular location">
    <subcellularLocation>
        <location evidence="5">Periplasm</location>
    </subcellularLocation>
</comment>
<comment type="subunit">
    <text evidence="5">The complex is composed of two ATP-binding proteins (BtuD), two transmembrane proteins (BtuC) and a solute-binding protein (BtuF).</text>
</comment>
<evidence type="ECO:0000256" key="3">
    <source>
        <dbReference type="ARBA" id="ARBA00022764"/>
    </source>
</evidence>
<dbReference type="Gene3D" id="3.40.50.1980">
    <property type="entry name" value="Nitrogenase molybdenum iron protein domain"/>
    <property type="match status" value="2"/>
</dbReference>
<dbReference type="NCBIfam" id="NF038402">
    <property type="entry name" value="TroA_like"/>
    <property type="match status" value="1"/>
</dbReference>
<dbReference type="RefSeq" id="WP_102523060.1">
    <property type="nucleotide sequence ID" value="NZ_LT960611.1"/>
</dbReference>
<evidence type="ECO:0000259" key="6">
    <source>
        <dbReference type="PROSITE" id="PS50983"/>
    </source>
</evidence>
<dbReference type="EMBL" id="LT960611">
    <property type="protein sequence ID" value="SON50610.1"/>
    <property type="molecule type" value="Genomic_DNA"/>
</dbReference>
<dbReference type="KEGG" id="vta:A2637"/>
<gene>
    <name evidence="5 7" type="primary">btuF</name>
    <name evidence="7" type="ORF">VTAP4600_A2637</name>
</gene>
<keyword evidence="8" id="KW-1185">Reference proteome</keyword>
<dbReference type="OrthoDB" id="6495095at2"/>
<dbReference type="CDD" id="cd01144">
    <property type="entry name" value="BtuF"/>
    <property type="match status" value="1"/>
</dbReference>
<evidence type="ECO:0000256" key="2">
    <source>
        <dbReference type="ARBA" id="ARBA00022729"/>
    </source>
</evidence>
<sequence length="278" mass="31311">MQYFARLITLALVFLLPVIIHAKPVERVISLAPHATELAYSAGLGDKLIAASDHSDYPEQAKQLERVANYQGIKLERIITLQPDLIIAWPNGNPSKELEKLKKLGFTIFETKAHSLTEIANSVEALSQYAEDPSIGINNANVFRRELISLKKTYSTNKKVPYFYKLSASPIITIAQKGWPSEVFQFCGGSNIFADSATPYPQVGIEQVVLRRPEVIFTSRHAVMDNGQWAKWHQQIPAVGKEQVWSLNASWINRPTMRSLQAIVQVCDYFEQARNTIE</sequence>
<reference evidence="7 8" key="1">
    <citation type="submission" date="2017-10" db="EMBL/GenBank/DDBJ databases">
        <authorList>
            <person name="Banno H."/>
            <person name="Chua N.-H."/>
        </authorList>
    </citation>
    <scope>NUCLEOTIDE SEQUENCE [LARGE SCALE GENOMIC DNA]</scope>
    <source>
        <strain evidence="7">Vibrio tapetis CECT4600</strain>
    </source>
</reference>
<keyword evidence="1 5" id="KW-0813">Transport</keyword>
<proteinExistence type="inferred from homology"/>
<dbReference type="Proteomes" id="UP000235828">
    <property type="component" value="Chromosome A"/>
</dbReference>
<organism evidence="7 8">
    <name type="scientific">Vibrio tapetis subsp. tapetis</name>
    <dbReference type="NCBI Taxonomy" id="1671868"/>
    <lineage>
        <taxon>Bacteria</taxon>
        <taxon>Pseudomonadati</taxon>
        <taxon>Pseudomonadota</taxon>
        <taxon>Gammaproteobacteria</taxon>
        <taxon>Vibrionales</taxon>
        <taxon>Vibrionaceae</taxon>
        <taxon>Vibrio</taxon>
    </lineage>
</organism>
<evidence type="ECO:0000313" key="8">
    <source>
        <dbReference type="Proteomes" id="UP000235828"/>
    </source>
</evidence>
<evidence type="ECO:0000256" key="1">
    <source>
        <dbReference type="ARBA" id="ARBA00022448"/>
    </source>
</evidence>
<evidence type="ECO:0000256" key="5">
    <source>
        <dbReference type="HAMAP-Rule" id="MF_01000"/>
    </source>
</evidence>
<dbReference type="HAMAP" id="MF_01000">
    <property type="entry name" value="BtuF"/>
    <property type="match status" value="1"/>
</dbReference>
<dbReference type="GO" id="GO:0042597">
    <property type="term" value="C:periplasmic space"/>
    <property type="evidence" value="ECO:0007669"/>
    <property type="project" value="UniProtKB-SubCell"/>
</dbReference>
<dbReference type="InterPro" id="IPR051030">
    <property type="entry name" value="Vitamin_B12-ABC_binding"/>
</dbReference>
<keyword evidence="4" id="KW-1015">Disulfide bond</keyword>
<comment type="function">
    <text evidence="5">Part of the ABC transporter complex BtuCDF involved in vitamin B12 import. Binds vitamin B12 and delivers it to the periplasmic surface of BtuC.</text>
</comment>
<feature type="site" description="Important for BtuC binding" evidence="5">
    <location>
        <position position="206"/>
    </location>
</feature>
<feature type="site" description="Important for BtuC binding" evidence="5">
    <location>
        <position position="76"/>
    </location>
</feature>
<dbReference type="PANTHER" id="PTHR42860">
    <property type="entry name" value="VITAMIN B12-BINDING PROTEIN"/>
    <property type="match status" value="1"/>
</dbReference>
<feature type="domain" description="Fe/B12 periplasmic-binding" evidence="6">
    <location>
        <begin position="27"/>
        <end position="274"/>
    </location>
</feature>
<dbReference type="AlphaFoldDB" id="A0A2N8ZFE4"/>
<dbReference type="PANTHER" id="PTHR42860:SF1">
    <property type="entry name" value="VITAMIN B12-BINDING PROTEIN"/>
    <property type="match status" value="1"/>
</dbReference>
<keyword evidence="3 5" id="KW-0574">Periplasm</keyword>
<dbReference type="InterPro" id="IPR054828">
    <property type="entry name" value="Vit_B12_bind_prot"/>
</dbReference>
<dbReference type="InterPro" id="IPR002491">
    <property type="entry name" value="ABC_transptr_periplasmic_BD"/>
</dbReference>
<accession>A0A2N8ZFE4</accession>
<name>A0A2N8ZFE4_9VIBR</name>
<dbReference type="Pfam" id="PF01497">
    <property type="entry name" value="Peripla_BP_2"/>
    <property type="match status" value="1"/>
</dbReference>
<comment type="similarity">
    <text evidence="5">Belongs to the BtuF family.</text>
</comment>
<protein>
    <recommendedName>
        <fullName evidence="5">Vitamin B12-binding protein</fullName>
    </recommendedName>
</protein>
<dbReference type="GO" id="GO:0031419">
    <property type="term" value="F:cobalamin binding"/>
    <property type="evidence" value="ECO:0007669"/>
    <property type="project" value="InterPro"/>
</dbReference>
<keyword evidence="2 5" id="KW-0732">Signal</keyword>